<reference evidence="3" key="2">
    <citation type="submission" date="2025-08" db="UniProtKB">
        <authorList>
            <consortium name="RefSeq"/>
        </authorList>
    </citation>
    <scope>IDENTIFICATION</scope>
    <source>
        <tissue evidence="3">Etiolated seedlings</tissue>
    </source>
</reference>
<accession>A0A1S3E558</accession>
<keyword evidence="1" id="KW-0472">Membrane</keyword>
<dbReference type="Proteomes" id="UP000087171">
    <property type="component" value="Chromosome Ca4"/>
</dbReference>
<dbReference type="RefSeq" id="XP_012570558.1">
    <property type="nucleotide sequence ID" value="XM_012715104.2"/>
</dbReference>
<protein>
    <submittedName>
        <fullName evidence="3">Uncharacterized protein LOC101500960</fullName>
    </submittedName>
</protein>
<name>A0A1S3E558_CICAR</name>
<keyword evidence="1" id="KW-0812">Transmembrane</keyword>
<proteinExistence type="predicted"/>
<keyword evidence="1" id="KW-1133">Transmembrane helix</keyword>
<keyword evidence="2" id="KW-1185">Reference proteome</keyword>
<evidence type="ECO:0000256" key="1">
    <source>
        <dbReference type="SAM" id="Phobius"/>
    </source>
</evidence>
<dbReference type="PaxDb" id="3827-XP_004498217.1"/>
<reference evidence="2" key="1">
    <citation type="journal article" date="2013" name="Nat. Biotechnol.">
        <title>Draft genome sequence of chickpea (Cicer arietinum) provides a resource for trait improvement.</title>
        <authorList>
            <person name="Varshney R.K."/>
            <person name="Song C."/>
            <person name="Saxena R.K."/>
            <person name="Azam S."/>
            <person name="Yu S."/>
            <person name="Sharpe A.G."/>
            <person name="Cannon S."/>
            <person name="Baek J."/>
            <person name="Rosen B.D."/>
            <person name="Tar'an B."/>
            <person name="Millan T."/>
            <person name="Zhang X."/>
            <person name="Ramsay L.D."/>
            <person name="Iwata A."/>
            <person name="Wang Y."/>
            <person name="Nelson W."/>
            <person name="Farmer A.D."/>
            <person name="Gaur P.M."/>
            <person name="Soderlund C."/>
            <person name="Penmetsa R.V."/>
            <person name="Xu C."/>
            <person name="Bharti A.K."/>
            <person name="He W."/>
            <person name="Winter P."/>
            <person name="Zhao S."/>
            <person name="Hane J.K."/>
            <person name="Carrasquilla-Garcia N."/>
            <person name="Condie J.A."/>
            <person name="Upadhyaya H.D."/>
            <person name="Luo M.C."/>
            <person name="Thudi M."/>
            <person name="Gowda C.L."/>
            <person name="Singh N.P."/>
            <person name="Lichtenzveig J."/>
            <person name="Gali K.K."/>
            <person name="Rubio J."/>
            <person name="Nadarajan N."/>
            <person name="Dolezel J."/>
            <person name="Bansal K.C."/>
            <person name="Xu X."/>
            <person name="Edwards D."/>
            <person name="Zhang G."/>
            <person name="Kahl G."/>
            <person name="Gil J."/>
            <person name="Singh K.B."/>
            <person name="Datta S.K."/>
            <person name="Jackson S.A."/>
            <person name="Wang J."/>
            <person name="Cook D.R."/>
        </authorList>
    </citation>
    <scope>NUCLEOTIDE SEQUENCE [LARGE SCALE GENOMIC DNA]</scope>
    <source>
        <strain evidence="2">cv. CDC Frontier</strain>
    </source>
</reference>
<sequence>MAHETLQHQSKRQQPIQFFQQWCEIKIIIKISIIILKNLLFFFLFALFGQNAPPRKEEAGKQCRVPWDGQHGKARSIAYKNGLTTKTNGYQIISFLQDIYNNLIKNSHFWSGGAVCSQSYVDLRGIDSNMIGAYPSIPRKVKQLKILSMERIGLDGATTTKHHRWK</sequence>
<evidence type="ECO:0000313" key="3">
    <source>
        <dbReference type="RefSeq" id="XP_012570558.1"/>
    </source>
</evidence>
<organism evidence="2 3">
    <name type="scientific">Cicer arietinum</name>
    <name type="common">Chickpea</name>
    <name type="synonym">Garbanzo</name>
    <dbReference type="NCBI Taxonomy" id="3827"/>
    <lineage>
        <taxon>Eukaryota</taxon>
        <taxon>Viridiplantae</taxon>
        <taxon>Streptophyta</taxon>
        <taxon>Embryophyta</taxon>
        <taxon>Tracheophyta</taxon>
        <taxon>Spermatophyta</taxon>
        <taxon>Magnoliopsida</taxon>
        <taxon>eudicotyledons</taxon>
        <taxon>Gunneridae</taxon>
        <taxon>Pentapetalae</taxon>
        <taxon>rosids</taxon>
        <taxon>fabids</taxon>
        <taxon>Fabales</taxon>
        <taxon>Fabaceae</taxon>
        <taxon>Papilionoideae</taxon>
        <taxon>50 kb inversion clade</taxon>
        <taxon>NPAAA clade</taxon>
        <taxon>Hologalegina</taxon>
        <taxon>IRL clade</taxon>
        <taxon>Cicereae</taxon>
        <taxon>Cicer</taxon>
    </lineage>
</organism>
<feature type="transmembrane region" description="Helical" evidence="1">
    <location>
        <begin position="27"/>
        <end position="48"/>
    </location>
</feature>
<gene>
    <name evidence="3" type="primary">LOC101500960</name>
</gene>
<dbReference type="AlphaFoldDB" id="A0A1S3E558"/>
<evidence type="ECO:0000313" key="2">
    <source>
        <dbReference type="Proteomes" id="UP000087171"/>
    </source>
</evidence>